<dbReference type="InterPro" id="IPR051534">
    <property type="entry name" value="CBASS_pafABC_assoc_protein"/>
</dbReference>
<dbReference type="InterPro" id="IPR036390">
    <property type="entry name" value="WH_DNA-bd_sf"/>
</dbReference>
<evidence type="ECO:0000256" key="1">
    <source>
        <dbReference type="SAM" id="MobiDB-lite"/>
    </source>
</evidence>
<dbReference type="Pfam" id="PF08279">
    <property type="entry name" value="HTH_11"/>
    <property type="match status" value="1"/>
</dbReference>
<evidence type="ECO:0000259" key="2">
    <source>
        <dbReference type="Pfam" id="PF08279"/>
    </source>
</evidence>
<dbReference type="AlphaFoldDB" id="A0A8G1ZQ28"/>
<proteinExistence type="predicted"/>
<organism evidence="4 5">
    <name type="scientific">Streptomyces albidoflavus</name>
    <dbReference type="NCBI Taxonomy" id="1886"/>
    <lineage>
        <taxon>Bacteria</taxon>
        <taxon>Bacillati</taxon>
        <taxon>Actinomycetota</taxon>
        <taxon>Actinomycetes</taxon>
        <taxon>Kitasatosporales</taxon>
        <taxon>Streptomycetaceae</taxon>
        <taxon>Streptomyces</taxon>
        <taxon>Streptomyces albidoflavus group</taxon>
    </lineage>
</organism>
<evidence type="ECO:0000313" key="5">
    <source>
        <dbReference type="Proteomes" id="UP000292693"/>
    </source>
</evidence>
<feature type="domain" description="Helix-turn-helix type 11" evidence="2">
    <location>
        <begin position="8"/>
        <end position="58"/>
    </location>
</feature>
<dbReference type="PROSITE" id="PS52050">
    <property type="entry name" value="WYL"/>
    <property type="match status" value="1"/>
</dbReference>
<evidence type="ECO:0000313" key="4">
    <source>
        <dbReference type="EMBL" id="RZE21488.1"/>
    </source>
</evidence>
<reference evidence="4 5" key="1">
    <citation type="submission" date="2017-12" db="EMBL/GenBank/DDBJ databases">
        <title>Population genomics insights into the ecological differentiation and adaptive evolution in streptomycetes.</title>
        <authorList>
            <person name="Li Y."/>
            <person name="Huang Y."/>
        </authorList>
    </citation>
    <scope>NUCLEOTIDE SEQUENCE [LARGE SCALE GENOMIC DNA]</scope>
    <source>
        <strain evidence="4 5">NBRC 100770</strain>
    </source>
</reference>
<feature type="region of interest" description="Disordered" evidence="1">
    <location>
        <begin position="322"/>
        <end position="342"/>
    </location>
</feature>
<gene>
    <name evidence="4" type="ORF">C0Q92_17760</name>
</gene>
<dbReference type="InterPro" id="IPR036388">
    <property type="entry name" value="WH-like_DNA-bd_sf"/>
</dbReference>
<dbReference type="RefSeq" id="WP_008415450.1">
    <property type="nucleotide sequence ID" value="NZ_CP128384.1"/>
</dbReference>
<feature type="domain" description="WYL" evidence="3">
    <location>
        <begin position="149"/>
        <end position="206"/>
    </location>
</feature>
<dbReference type="PANTHER" id="PTHR34580:SF1">
    <property type="entry name" value="PROTEIN PAFC"/>
    <property type="match status" value="1"/>
</dbReference>
<dbReference type="Proteomes" id="UP000292693">
    <property type="component" value="Unassembled WGS sequence"/>
</dbReference>
<evidence type="ECO:0000259" key="3">
    <source>
        <dbReference type="Pfam" id="PF13280"/>
    </source>
</evidence>
<dbReference type="InterPro" id="IPR013196">
    <property type="entry name" value="HTH_11"/>
</dbReference>
<dbReference type="Gene3D" id="1.10.10.10">
    <property type="entry name" value="Winged helix-like DNA-binding domain superfamily/Winged helix DNA-binding domain"/>
    <property type="match status" value="1"/>
</dbReference>
<name>A0A8G1ZQ28_9ACTN</name>
<protein>
    <submittedName>
        <fullName evidence="4">Transcriptional regulator</fullName>
    </submittedName>
</protein>
<dbReference type="EMBL" id="PKLL01000020">
    <property type="protein sequence ID" value="RZE21488.1"/>
    <property type="molecule type" value="Genomic_DNA"/>
</dbReference>
<dbReference type="Pfam" id="PF13280">
    <property type="entry name" value="WYL"/>
    <property type="match status" value="1"/>
</dbReference>
<dbReference type="PANTHER" id="PTHR34580">
    <property type="match status" value="1"/>
</dbReference>
<dbReference type="SUPFAM" id="SSF46785">
    <property type="entry name" value="Winged helix' DNA-binding domain"/>
    <property type="match status" value="1"/>
</dbReference>
<dbReference type="InterPro" id="IPR026881">
    <property type="entry name" value="WYL_dom"/>
</dbReference>
<accession>A0A8G1ZQ28</accession>
<sequence>MTPDRFFALLLALQTRRDPVTTTDLAAETGVSVRTVLRDLRWLQDAGFPVLVERGRWGGVTLLPGGALDTARLTPAERDQLALHGLDDRQRHQLGAAADGRRAREKVAARASGAAGPPLPLSAVVTTDSRPWFWSGAQGLEPSALVGDVRRGVRLRIRYRRAAESAPAWQLVDPYGLLAKAGRWYLVADRSGTPRLYSLERLTDWRPTAAPRRLRPGISLADAVAELTTGWETSADLRIHGLLAARHAERAQRILGSRVTVHRPGEGPALSPSPGPDQVALTLSCRNLEEVRQLLPFGADLLITDPPEARTRLRELAAEVVGQYAEQDEGDEGAGPTYPRPS</sequence>
<comment type="caution">
    <text evidence="4">The sequence shown here is derived from an EMBL/GenBank/DDBJ whole genome shotgun (WGS) entry which is preliminary data.</text>
</comment>